<feature type="domain" description="BTB" evidence="3">
    <location>
        <begin position="29"/>
        <end position="127"/>
    </location>
</feature>
<dbReference type="InterPro" id="IPR008974">
    <property type="entry name" value="TRAF-like"/>
</dbReference>
<evidence type="ECO:0000256" key="2">
    <source>
        <dbReference type="SAM" id="MobiDB-lite"/>
    </source>
</evidence>
<gene>
    <name evidence="5" type="ORF">C2E20_8768</name>
</gene>
<dbReference type="Pfam" id="PF22486">
    <property type="entry name" value="MATH_2"/>
    <property type="match status" value="1"/>
</dbReference>
<evidence type="ECO:0000259" key="4">
    <source>
        <dbReference type="PROSITE" id="PS50144"/>
    </source>
</evidence>
<feature type="domain" description="MATH" evidence="4">
    <location>
        <begin position="274"/>
        <end position="335"/>
    </location>
</feature>
<evidence type="ECO:0000313" key="5">
    <source>
        <dbReference type="EMBL" id="PSC67561.1"/>
    </source>
</evidence>
<dbReference type="Gene3D" id="2.60.210.10">
    <property type="entry name" value="Apoptosis, Tumor Necrosis Factor Receptor Associated Protein 2, Chain A"/>
    <property type="match status" value="1"/>
</dbReference>
<reference evidence="5 6" key="1">
    <citation type="journal article" date="2018" name="Plant J.">
        <title>Genome sequences of Chlorella sorokiniana UTEX 1602 and Micractinium conductrix SAG 241.80: implications to maltose excretion by a green alga.</title>
        <authorList>
            <person name="Arriola M.B."/>
            <person name="Velmurugan N."/>
            <person name="Zhang Y."/>
            <person name="Plunkett M.H."/>
            <person name="Hondzo H."/>
            <person name="Barney B.M."/>
        </authorList>
    </citation>
    <scope>NUCLEOTIDE SEQUENCE [LARGE SCALE GENOMIC DNA]</scope>
    <source>
        <strain evidence="5 6">SAG 241.80</strain>
    </source>
</reference>
<dbReference type="PROSITE" id="PS50144">
    <property type="entry name" value="MATH"/>
    <property type="match status" value="1"/>
</dbReference>
<sequence length="415" mass="44158">MAEVPFDTEIDWQDPAAWYLGNPELAAMADAHIRHPSGLLLPVHRVTLSQQSRVLRGLFSSLGSAPSTPRAPSTPSTPSTPGAEPSVPSTPKAVEEVVLESPFKDFSLQEVAHLLRFLYNPEDCAPANLKAAEAQLPGVVRLAHALDAPKLLAAFSTGLGSHMQQLEGALRWLPLAEECQLHAAWGEGVRALAKIALTATSAGTLKPLEGLASSGAVVARFQRLAQLSQSTLAAVVTAVALAANCSYSHYSSPSSTRVPSARLLASLRSPGLQEASCTWTVPGFLQLLEQAPPLPPEQRKLVSPAFGSGRRTWQLCVYPHGNAAELEEAVVSVYLANSLTWGCRARLSGTATFNLLDEVGNPCISKGLHYCDSSPLTTSGAEFGSTADLRANSQRHLPGGAATFRAHVTWLEWEE</sequence>
<proteinExistence type="predicted"/>
<comment type="caution">
    <text evidence="5">The sequence shown here is derived from an EMBL/GenBank/DDBJ whole genome shotgun (WGS) entry which is preliminary data.</text>
</comment>
<feature type="region of interest" description="Disordered" evidence="2">
    <location>
        <begin position="62"/>
        <end position="92"/>
    </location>
</feature>
<accession>A0A2P6V0E1</accession>
<dbReference type="EMBL" id="LHPF02000054">
    <property type="protein sequence ID" value="PSC67561.1"/>
    <property type="molecule type" value="Genomic_DNA"/>
</dbReference>
<dbReference type="AlphaFoldDB" id="A0A2P6V0E1"/>
<dbReference type="InterPro" id="IPR011333">
    <property type="entry name" value="SKP1/BTB/POZ_sf"/>
</dbReference>
<dbReference type="InterPro" id="IPR002083">
    <property type="entry name" value="MATH/TRAF_dom"/>
</dbReference>
<dbReference type="CDD" id="cd00121">
    <property type="entry name" value="MATH"/>
    <property type="match status" value="1"/>
</dbReference>
<dbReference type="SUPFAM" id="SSF49599">
    <property type="entry name" value="TRAF domain-like"/>
    <property type="match status" value="1"/>
</dbReference>
<dbReference type="PROSITE" id="PS50097">
    <property type="entry name" value="BTB"/>
    <property type="match status" value="1"/>
</dbReference>
<dbReference type="Gene3D" id="3.30.710.10">
    <property type="entry name" value="Potassium Channel Kv1.1, Chain A"/>
    <property type="match status" value="1"/>
</dbReference>
<evidence type="ECO:0000313" key="6">
    <source>
        <dbReference type="Proteomes" id="UP000239649"/>
    </source>
</evidence>
<dbReference type="OrthoDB" id="515704at2759"/>
<name>A0A2P6V0E1_9CHLO</name>
<protein>
    <recommendedName>
        <fullName evidence="7">BTB domain-containing protein</fullName>
    </recommendedName>
</protein>
<dbReference type="InterPro" id="IPR000210">
    <property type="entry name" value="BTB/POZ_dom"/>
</dbReference>
<organism evidence="5 6">
    <name type="scientific">Micractinium conductrix</name>
    <dbReference type="NCBI Taxonomy" id="554055"/>
    <lineage>
        <taxon>Eukaryota</taxon>
        <taxon>Viridiplantae</taxon>
        <taxon>Chlorophyta</taxon>
        <taxon>core chlorophytes</taxon>
        <taxon>Trebouxiophyceae</taxon>
        <taxon>Chlorellales</taxon>
        <taxon>Chlorellaceae</taxon>
        <taxon>Chlorella clade</taxon>
        <taxon>Micractinium</taxon>
    </lineage>
</organism>
<evidence type="ECO:0008006" key="7">
    <source>
        <dbReference type="Google" id="ProtNLM"/>
    </source>
</evidence>
<dbReference type="Proteomes" id="UP000239649">
    <property type="component" value="Unassembled WGS sequence"/>
</dbReference>
<evidence type="ECO:0000259" key="3">
    <source>
        <dbReference type="PROSITE" id="PS50097"/>
    </source>
</evidence>
<evidence type="ECO:0000256" key="1">
    <source>
        <dbReference type="ARBA" id="ARBA00004906"/>
    </source>
</evidence>
<feature type="compositionally biased region" description="Low complexity" evidence="2">
    <location>
        <begin position="64"/>
        <end position="86"/>
    </location>
</feature>
<comment type="pathway">
    <text evidence="1">Protein modification; protein ubiquitination.</text>
</comment>
<keyword evidence="6" id="KW-1185">Reference proteome</keyword>